<dbReference type="Proteomes" id="UP000643403">
    <property type="component" value="Unassembled WGS sequence"/>
</dbReference>
<name>A0ABQ3BQU3_9GAMM</name>
<feature type="domain" description="FHA" evidence="2">
    <location>
        <begin position="144"/>
        <end position="193"/>
    </location>
</feature>
<keyword evidence="1" id="KW-0472">Membrane</keyword>
<evidence type="ECO:0000313" key="3">
    <source>
        <dbReference type="EMBL" id="GGZ54406.1"/>
    </source>
</evidence>
<keyword evidence="1" id="KW-1133">Transmembrane helix</keyword>
<dbReference type="InterPro" id="IPR000253">
    <property type="entry name" value="FHA_dom"/>
</dbReference>
<gene>
    <name evidence="3" type="ORF">GCM10008101_04570</name>
</gene>
<dbReference type="Gene3D" id="2.60.200.20">
    <property type="match status" value="2"/>
</dbReference>
<organism evidence="3 4">
    <name type="scientific">Cognatilysobacter xinjiangensis</name>
    <dbReference type="NCBI Taxonomy" id="546892"/>
    <lineage>
        <taxon>Bacteria</taxon>
        <taxon>Pseudomonadati</taxon>
        <taxon>Pseudomonadota</taxon>
        <taxon>Gammaproteobacteria</taxon>
        <taxon>Lysobacterales</taxon>
        <taxon>Lysobacteraceae</taxon>
        <taxon>Cognatilysobacter</taxon>
    </lineage>
</organism>
<protein>
    <recommendedName>
        <fullName evidence="2">FHA domain-containing protein</fullName>
    </recommendedName>
</protein>
<reference evidence="4" key="1">
    <citation type="journal article" date="2019" name="Int. J. Syst. Evol. Microbiol.">
        <title>The Global Catalogue of Microorganisms (GCM) 10K type strain sequencing project: providing services to taxonomists for standard genome sequencing and annotation.</title>
        <authorList>
            <consortium name="The Broad Institute Genomics Platform"/>
            <consortium name="The Broad Institute Genome Sequencing Center for Infectious Disease"/>
            <person name="Wu L."/>
            <person name="Ma J."/>
        </authorList>
    </citation>
    <scope>NUCLEOTIDE SEQUENCE [LARGE SCALE GENOMIC DNA]</scope>
    <source>
        <strain evidence="4">KCTC 22558</strain>
    </source>
</reference>
<sequence length="255" mass="26735">MKLVFPGGEHPQVVLQPGVNSVGSAPDANIVLDRPGVQPRHCQLHVTANGVMLDVPSDAAVTVNGSAVRGLIALRDGDRVAFDRFEARLTGMENVAVARPGAAIPASANDDLFATTVRQALPKLMLRGVAGHLFGRSFPLAGVTTVGRAPDSTLHFDENGISRAHARLVPSDGGVQVEDLGSTNGTYLNGKRILHGEAKVGDEIAFDTLRFRVVSTAPSEETEPRPETGSRFDGRLVWGVAIGVALLACAIALAL</sequence>
<evidence type="ECO:0000313" key="4">
    <source>
        <dbReference type="Proteomes" id="UP000643403"/>
    </source>
</evidence>
<dbReference type="EMBL" id="BMXY01000001">
    <property type="protein sequence ID" value="GGZ54406.1"/>
    <property type="molecule type" value="Genomic_DNA"/>
</dbReference>
<dbReference type="PROSITE" id="PS50006">
    <property type="entry name" value="FHA_DOMAIN"/>
    <property type="match status" value="1"/>
</dbReference>
<feature type="transmembrane region" description="Helical" evidence="1">
    <location>
        <begin position="236"/>
        <end position="254"/>
    </location>
</feature>
<comment type="caution">
    <text evidence="3">The sequence shown here is derived from an EMBL/GenBank/DDBJ whole genome shotgun (WGS) entry which is preliminary data.</text>
</comment>
<keyword evidence="4" id="KW-1185">Reference proteome</keyword>
<dbReference type="InterPro" id="IPR050923">
    <property type="entry name" value="Cell_Proc_Reg/RNA_Proc"/>
</dbReference>
<dbReference type="CDD" id="cd00060">
    <property type="entry name" value="FHA"/>
    <property type="match status" value="2"/>
</dbReference>
<dbReference type="SMART" id="SM00240">
    <property type="entry name" value="FHA"/>
    <property type="match status" value="2"/>
</dbReference>
<dbReference type="Pfam" id="PF00498">
    <property type="entry name" value="FHA"/>
    <property type="match status" value="2"/>
</dbReference>
<proteinExistence type="predicted"/>
<evidence type="ECO:0000256" key="1">
    <source>
        <dbReference type="SAM" id="Phobius"/>
    </source>
</evidence>
<keyword evidence="1" id="KW-0812">Transmembrane</keyword>
<dbReference type="PANTHER" id="PTHR23308">
    <property type="entry name" value="NUCLEAR INHIBITOR OF PROTEIN PHOSPHATASE-1"/>
    <property type="match status" value="1"/>
</dbReference>
<dbReference type="RefSeq" id="WP_189446709.1">
    <property type="nucleotide sequence ID" value="NZ_BMXY01000001.1"/>
</dbReference>
<evidence type="ECO:0000259" key="2">
    <source>
        <dbReference type="PROSITE" id="PS50006"/>
    </source>
</evidence>
<accession>A0ABQ3BQU3</accession>
<dbReference type="SUPFAM" id="SSF49879">
    <property type="entry name" value="SMAD/FHA domain"/>
    <property type="match status" value="2"/>
</dbReference>
<dbReference type="InterPro" id="IPR008984">
    <property type="entry name" value="SMAD_FHA_dom_sf"/>
</dbReference>